<gene>
    <name evidence="2" type="ORF">N7493_007846</name>
</gene>
<accession>A0AAD6HID4</accession>
<keyword evidence="3" id="KW-1185">Reference proteome</keyword>
<dbReference type="AlphaFoldDB" id="A0AAD6HID4"/>
<dbReference type="PANTHER" id="PTHR40260:SF2">
    <property type="entry name" value="BLR8190 PROTEIN"/>
    <property type="match status" value="1"/>
</dbReference>
<protein>
    <recommendedName>
        <fullName evidence="4">Ethyl tert-butyl ether degradation EthD</fullName>
    </recommendedName>
</protein>
<proteinExistence type="inferred from homology"/>
<comment type="similarity">
    <text evidence="1">Belongs to the tpcK family.</text>
</comment>
<sequence length="103" mass="11827">MVYHLAVMYPNEDIEFDESYYLQIHMPLVDSKWKKYGLLGWKVIKYTTAMDGSPSKYLIACKLEFESEEGWKKASQDPENAEVFGDIPNFTNVQPITLAGAQI</sequence>
<reference evidence="2" key="1">
    <citation type="journal article" date="2023" name="IMA Fungus">
        <title>Comparative genomic study of the Penicillium genus elucidates a diverse pangenome and 15 lateral gene transfer events.</title>
        <authorList>
            <person name="Petersen C."/>
            <person name="Sorensen T."/>
            <person name="Nielsen M.R."/>
            <person name="Sondergaard T.E."/>
            <person name="Sorensen J.L."/>
            <person name="Fitzpatrick D.A."/>
            <person name="Frisvad J.C."/>
            <person name="Nielsen K.L."/>
        </authorList>
    </citation>
    <scope>NUCLEOTIDE SEQUENCE</scope>
    <source>
        <strain evidence="2">IBT 17514</strain>
    </source>
</reference>
<evidence type="ECO:0000256" key="1">
    <source>
        <dbReference type="ARBA" id="ARBA00005986"/>
    </source>
</evidence>
<dbReference type="InterPro" id="IPR009799">
    <property type="entry name" value="EthD_dom"/>
</dbReference>
<evidence type="ECO:0000313" key="2">
    <source>
        <dbReference type="EMBL" id="KAJ5719391.1"/>
    </source>
</evidence>
<dbReference type="Proteomes" id="UP001215712">
    <property type="component" value="Unassembled WGS sequence"/>
</dbReference>
<dbReference type="SUPFAM" id="SSF54909">
    <property type="entry name" value="Dimeric alpha+beta barrel"/>
    <property type="match status" value="1"/>
</dbReference>
<evidence type="ECO:0008006" key="4">
    <source>
        <dbReference type="Google" id="ProtNLM"/>
    </source>
</evidence>
<dbReference type="EMBL" id="JAQJAN010000011">
    <property type="protein sequence ID" value="KAJ5719391.1"/>
    <property type="molecule type" value="Genomic_DNA"/>
</dbReference>
<organism evidence="2 3">
    <name type="scientific">Penicillium malachiteum</name>
    <dbReference type="NCBI Taxonomy" id="1324776"/>
    <lineage>
        <taxon>Eukaryota</taxon>
        <taxon>Fungi</taxon>
        <taxon>Dikarya</taxon>
        <taxon>Ascomycota</taxon>
        <taxon>Pezizomycotina</taxon>
        <taxon>Eurotiomycetes</taxon>
        <taxon>Eurotiomycetidae</taxon>
        <taxon>Eurotiales</taxon>
        <taxon>Aspergillaceae</taxon>
        <taxon>Penicillium</taxon>
    </lineage>
</organism>
<dbReference type="PANTHER" id="PTHR40260">
    <property type="entry name" value="BLR8190 PROTEIN"/>
    <property type="match status" value="1"/>
</dbReference>
<dbReference type="NCBIfam" id="TIGR02118">
    <property type="entry name" value="EthD family reductase"/>
    <property type="match status" value="1"/>
</dbReference>
<dbReference type="InterPro" id="IPR011008">
    <property type="entry name" value="Dimeric_a/b-barrel"/>
</dbReference>
<evidence type="ECO:0000313" key="3">
    <source>
        <dbReference type="Proteomes" id="UP001215712"/>
    </source>
</evidence>
<dbReference type="GO" id="GO:0016491">
    <property type="term" value="F:oxidoreductase activity"/>
    <property type="evidence" value="ECO:0007669"/>
    <property type="project" value="InterPro"/>
</dbReference>
<dbReference type="Gene3D" id="3.30.70.100">
    <property type="match status" value="1"/>
</dbReference>
<name>A0AAD6HID4_9EURO</name>
<reference evidence="2" key="2">
    <citation type="submission" date="2023-01" db="EMBL/GenBank/DDBJ databases">
        <authorList>
            <person name="Petersen C."/>
        </authorList>
    </citation>
    <scope>NUCLEOTIDE SEQUENCE</scope>
    <source>
        <strain evidence="2">IBT 17514</strain>
    </source>
</reference>
<comment type="caution">
    <text evidence="2">The sequence shown here is derived from an EMBL/GenBank/DDBJ whole genome shotgun (WGS) entry which is preliminary data.</text>
</comment>